<comment type="caution">
    <text evidence="9">The sequence shown here is derived from an EMBL/GenBank/DDBJ whole genome shotgun (WGS) entry which is preliminary data.</text>
</comment>
<dbReference type="HAMAP" id="MF_00227">
    <property type="entry name" value="RNase_P"/>
    <property type="match status" value="1"/>
</dbReference>
<dbReference type="GO" id="GO:0004526">
    <property type="term" value="F:ribonuclease P activity"/>
    <property type="evidence" value="ECO:0007669"/>
    <property type="project" value="UniProtKB-EC"/>
</dbReference>
<dbReference type="InterPro" id="IPR020539">
    <property type="entry name" value="RNase_P_CS"/>
</dbReference>
<dbReference type="InterPro" id="IPR014721">
    <property type="entry name" value="Ribsml_uS5_D2-typ_fold_subgr"/>
</dbReference>
<dbReference type="NCBIfam" id="TIGR00188">
    <property type="entry name" value="rnpA"/>
    <property type="match status" value="1"/>
</dbReference>
<keyword evidence="4 7" id="KW-0255">Endonuclease</keyword>
<keyword evidence="10" id="KW-1185">Reference proteome</keyword>
<keyword evidence="3 7" id="KW-0540">Nuclease</keyword>
<keyword evidence="2 7" id="KW-0819">tRNA processing</keyword>
<evidence type="ECO:0000256" key="2">
    <source>
        <dbReference type="ARBA" id="ARBA00022694"/>
    </source>
</evidence>
<protein>
    <recommendedName>
        <fullName evidence="7 8">Ribonuclease P protein component</fullName>
        <shortName evidence="7">RNase P protein</shortName>
        <shortName evidence="7">RNaseP protein</shortName>
        <ecNumber evidence="7 8">3.1.26.5</ecNumber>
    </recommendedName>
    <alternativeName>
        <fullName evidence="7">Protein C5</fullName>
    </alternativeName>
</protein>
<dbReference type="SUPFAM" id="SSF54211">
    <property type="entry name" value="Ribosomal protein S5 domain 2-like"/>
    <property type="match status" value="1"/>
</dbReference>
<gene>
    <name evidence="7 9" type="primary">rnpA</name>
    <name evidence="9" type="ORF">GO608_04430</name>
</gene>
<evidence type="ECO:0000256" key="5">
    <source>
        <dbReference type="ARBA" id="ARBA00022801"/>
    </source>
</evidence>
<sequence>MSSRPGVDQRFLDAYRLRKTDEYSSVFAFRRAFKGRFFIAHYRPNELGTARLGVVIAKKLAKRANVRNLLKRIVREQFRKARPALAHHDLIVRLQAPVKMATRAMLNDDVVNLLGRFRE</sequence>
<proteinExistence type="inferred from homology"/>
<evidence type="ECO:0000256" key="3">
    <source>
        <dbReference type="ARBA" id="ARBA00022722"/>
    </source>
</evidence>
<comment type="similarity">
    <text evidence="7">Belongs to the RnpA family.</text>
</comment>
<dbReference type="PANTHER" id="PTHR33992">
    <property type="entry name" value="RIBONUCLEASE P PROTEIN COMPONENT"/>
    <property type="match status" value="1"/>
</dbReference>
<dbReference type="InterPro" id="IPR000100">
    <property type="entry name" value="RNase_P"/>
</dbReference>
<keyword evidence="5 7" id="KW-0378">Hydrolase</keyword>
<reference evidence="9" key="1">
    <citation type="submission" date="2019-12" db="EMBL/GenBank/DDBJ databases">
        <title>Comparative genomics gives insights into the taxonomy of the Azoarcus-Aromatoleum group and reveals separate origins of nif in the plant-associated Azoarcus and non-plant-associated Aromatoleum sub-groups.</title>
        <authorList>
            <person name="Lafos M."/>
            <person name="Maluk M."/>
            <person name="Batista M."/>
            <person name="Junghare M."/>
            <person name="Carmona M."/>
            <person name="Faoro H."/>
            <person name="Cruz L.M."/>
            <person name="Battistoni F."/>
            <person name="De Souza E."/>
            <person name="Pedrosa F."/>
            <person name="Chen W.-M."/>
            <person name="Poole P.S."/>
            <person name="Dixon R.A."/>
            <person name="James E.K."/>
        </authorList>
    </citation>
    <scope>NUCLEOTIDE SEQUENCE</scope>
    <source>
        <strain evidence="9">U120</strain>
    </source>
</reference>
<dbReference type="Gene3D" id="3.30.230.10">
    <property type="match status" value="1"/>
</dbReference>
<accession>A0ABX1MX60</accession>
<organism evidence="9 10">
    <name type="scientific">Aromatoleum buckelii</name>
    <dbReference type="NCBI Taxonomy" id="200254"/>
    <lineage>
        <taxon>Bacteria</taxon>
        <taxon>Pseudomonadati</taxon>
        <taxon>Pseudomonadota</taxon>
        <taxon>Betaproteobacteria</taxon>
        <taxon>Rhodocyclales</taxon>
        <taxon>Rhodocyclaceae</taxon>
        <taxon>Aromatoleum</taxon>
    </lineage>
</organism>
<comment type="subunit">
    <text evidence="7">Consists of a catalytic RNA component (M1 or rnpB) and a protein subunit.</text>
</comment>
<evidence type="ECO:0000256" key="6">
    <source>
        <dbReference type="ARBA" id="ARBA00022884"/>
    </source>
</evidence>
<dbReference type="InterPro" id="IPR020568">
    <property type="entry name" value="Ribosomal_Su5_D2-typ_SF"/>
</dbReference>
<evidence type="ECO:0000313" key="10">
    <source>
        <dbReference type="Proteomes" id="UP000601990"/>
    </source>
</evidence>
<dbReference type="PANTHER" id="PTHR33992:SF1">
    <property type="entry name" value="RIBONUCLEASE P PROTEIN COMPONENT"/>
    <property type="match status" value="1"/>
</dbReference>
<dbReference type="EC" id="3.1.26.5" evidence="7 8"/>
<dbReference type="PROSITE" id="PS00648">
    <property type="entry name" value="RIBONUCLEASE_P"/>
    <property type="match status" value="1"/>
</dbReference>
<dbReference type="EMBL" id="WTVH01000005">
    <property type="protein sequence ID" value="NMF92572.1"/>
    <property type="molecule type" value="Genomic_DNA"/>
</dbReference>
<evidence type="ECO:0000256" key="1">
    <source>
        <dbReference type="ARBA" id="ARBA00002663"/>
    </source>
</evidence>
<comment type="function">
    <text evidence="1 7">RNaseP catalyzes the removal of the 5'-leader sequence from pre-tRNA to produce the mature 5'-terminus. It can also cleave other RNA substrates such as 4.5S RNA. The protein component plays an auxiliary but essential role in vivo by binding to the 5'-leader sequence and broadening the substrate specificity of the ribozyme.</text>
</comment>
<dbReference type="Proteomes" id="UP000601990">
    <property type="component" value="Unassembled WGS sequence"/>
</dbReference>
<comment type="catalytic activity">
    <reaction evidence="7">
        <text>Endonucleolytic cleavage of RNA, removing 5'-extranucleotides from tRNA precursor.</text>
        <dbReference type="EC" id="3.1.26.5"/>
    </reaction>
</comment>
<name>A0ABX1MX60_9RHOO</name>
<dbReference type="Pfam" id="PF00825">
    <property type="entry name" value="Ribonuclease_P"/>
    <property type="match status" value="1"/>
</dbReference>
<evidence type="ECO:0000313" key="9">
    <source>
        <dbReference type="EMBL" id="NMF92572.1"/>
    </source>
</evidence>
<evidence type="ECO:0000256" key="4">
    <source>
        <dbReference type="ARBA" id="ARBA00022759"/>
    </source>
</evidence>
<evidence type="ECO:0000256" key="7">
    <source>
        <dbReference type="HAMAP-Rule" id="MF_00227"/>
    </source>
</evidence>
<dbReference type="RefSeq" id="WP_169197872.1">
    <property type="nucleotide sequence ID" value="NZ_WTVH02000008.1"/>
</dbReference>
<keyword evidence="6 7" id="KW-0694">RNA-binding</keyword>
<evidence type="ECO:0000256" key="8">
    <source>
        <dbReference type="NCBIfam" id="TIGR00188"/>
    </source>
</evidence>